<sequence length="413" mass="42722">MSLAKGIVGQSVASQHARRMVAALAPVVGPAVTVDVDLDSAPSPEEDWTTSGGRSLTGYPTERPLGARGHPASAVRAALAWLRALQRASAPAGADTLPGIELLGERAEHLRLSRNAPWSCGGAMTIVPCAHGHLAVSLARPSDVELLPAALERPVEDDAWTALRAWSSTRPAVEAAARLQLLGIPAAPVGVHDGLPARPWLVATPGGRRSPSRRGGRPRVVDLTSLWAGPLCARLLRCAGADVVKVESVHRPDGARSGSPSFFDLLNGGSEQVSLDLHARAGVAHLRALINDADVVLEASRPRALAHLGLDAGDVVAAGTTWLSITARGRESPWVGFGDDIAAGAGLLAQSDAPLPAGDALADPLAGVHAAVAVTAALTSDRAWLLDLSMHDVARMCADDVEPATPNAERRTP</sequence>
<dbReference type="Gene3D" id="3.40.50.10540">
    <property type="entry name" value="Crotonobetainyl-coa:carnitine coa-transferase, domain 1"/>
    <property type="match status" value="1"/>
</dbReference>
<dbReference type="eggNOG" id="COG1804">
    <property type="taxonomic scope" value="Bacteria"/>
</dbReference>
<dbReference type="InterPro" id="IPR003673">
    <property type="entry name" value="CoA-Trfase_fam_III"/>
</dbReference>
<dbReference type="Pfam" id="PF02515">
    <property type="entry name" value="CoA_transf_3"/>
    <property type="match status" value="1"/>
</dbReference>
<gene>
    <name evidence="2" type="ORF">N801_03795</name>
</gene>
<reference evidence="2 3" key="1">
    <citation type="submission" date="2013-08" db="EMBL/GenBank/DDBJ databases">
        <title>The genome sequence of Knoellia aerolata.</title>
        <authorList>
            <person name="Zhu W."/>
            <person name="Wang G."/>
        </authorList>
    </citation>
    <scope>NUCLEOTIDE SEQUENCE [LARGE SCALE GENOMIC DNA]</scope>
    <source>
        <strain evidence="2 3">DSM 18566</strain>
    </source>
</reference>
<keyword evidence="2" id="KW-0808">Transferase</keyword>
<evidence type="ECO:0000313" key="2">
    <source>
        <dbReference type="EMBL" id="KGN41979.1"/>
    </source>
</evidence>
<dbReference type="SUPFAM" id="SSF89796">
    <property type="entry name" value="CoA-transferase family III (CaiB/BaiF)"/>
    <property type="match status" value="1"/>
</dbReference>
<dbReference type="EMBL" id="AVPL01000010">
    <property type="protein sequence ID" value="KGN41979.1"/>
    <property type="molecule type" value="Genomic_DNA"/>
</dbReference>
<evidence type="ECO:0000313" key="3">
    <source>
        <dbReference type="Proteomes" id="UP000030013"/>
    </source>
</evidence>
<feature type="region of interest" description="Disordered" evidence="1">
    <location>
        <begin position="38"/>
        <end position="68"/>
    </location>
</feature>
<accession>A0A0A0JZ44</accession>
<dbReference type="InterPro" id="IPR023606">
    <property type="entry name" value="CoA-Trfase_III_dom_1_sf"/>
</dbReference>
<dbReference type="AlphaFoldDB" id="A0A0A0JZ44"/>
<dbReference type="OrthoDB" id="4909260at2"/>
<keyword evidence="3" id="KW-1185">Reference proteome</keyword>
<dbReference type="STRING" id="1385519.N801_03795"/>
<protein>
    <submittedName>
        <fullName evidence="2">Acyl-CoA transferase</fullName>
    </submittedName>
</protein>
<dbReference type="Proteomes" id="UP000030013">
    <property type="component" value="Unassembled WGS sequence"/>
</dbReference>
<dbReference type="InterPro" id="IPR050509">
    <property type="entry name" value="CoA-transferase_III"/>
</dbReference>
<dbReference type="PANTHER" id="PTHR48228:SF5">
    <property type="entry name" value="ALPHA-METHYLACYL-COA RACEMASE"/>
    <property type="match status" value="1"/>
</dbReference>
<evidence type="ECO:0000256" key="1">
    <source>
        <dbReference type="SAM" id="MobiDB-lite"/>
    </source>
</evidence>
<dbReference type="RefSeq" id="WP_052112670.1">
    <property type="nucleotide sequence ID" value="NZ_AVPL01000010.1"/>
</dbReference>
<dbReference type="PANTHER" id="PTHR48228">
    <property type="entry name" value="SUCCINYL-COA--D-CITRAMALATE COA-TRANSFERASE"/>
    <property type="match status" value="1"/>
</dbReference>
<organism evidence="2 3">
    <name type="scientific">Knoellia aerolata DSM 18566</name>
    <dbReference type="NCBI Taxonomy" id="1385519"/>
    <lineage>
        <taxon>Bacteria</taxon>
        <taxon>Bacillati</taxon>
        <taxon>Actinomycetota</taxon>
        <taxon>Actinomycetes</taxon>
        <taxon>Micrococcales</taxon>
        <taxon>Intrasporangiaceae</taxon>
        <taxon>Knoellia</taxon>
    </lineage>
</organism>
<dbReference type="GO" id="GO:0016740">
    <property type="term" value="F:transferase activity"/>
    <property type="evidence" value="ECO:0007669"/>
    <property type="project" value="UniProtKB-KW"/>
</dbReference>
<comment type="caution">
    <text evidence="2">The sequence shown here is derived from an EMBL/GenBank/DDBJ whole genome shotgun (WGS) entry which is preliminary data.</text>
</comment>
<proteinExistence type="predicted"/>
<name>A0A0A0JZ44_9MICO</name>